<dbReference type="EMBL" id="LJIJ01000765">
    <property type="protein sequence ID" value="ODM94703.1"/>
    <property type="molecule type" value="Genomic_DNA"/>
</dbReference>
<name>A0A1D2MNX0_ORCCI</name>
<reference evidence="4 5" key="1">
    <citation type="journal article" date="2016" name="Genome Biol. Evol.">
        <title>Gene Family Evolution Reflects Adaptation to Soil Environmental Stressors in the Genome of the Collembolan Orchesella cincta.</title>
        <authorList>
            <person name="Faddeeva-Vakhrusheva A."/>
            <person name="Derks M.F."/>
            <person name="Anvar S.Y."/>
            <person name="Agamennone V."/>
            <person name="Suring W."/>
            <person name="Smit S."/>
            <person name="van Straalen N.M."/>
            <person name="Roelofs D."/>
        </authorList>
    </citation>
    <scope>NUCLEOTIDE SEQUENCE [LARGE SCALE GENOMIC DNA]</scope>
    <source>
        <tissue evidence="4">Mixed pool</tissue>
    </source>
</reference>
<dbReference type="GO" id="GO:0016787">
    <property type="term" value="F:hydrolase activity"/>
    <property type="evidence" value="ECO:0007669"/>
    <property type="project" value="UniProtKB-KW"/>
</dbReference>
<dbReference type="Pfam" id="PF00135">
    <property type="entry name" value="COesterase"/>
    <property type="match status" value="2"/>
</dbReference>
<gene>
    <name evidence="4" type="ORF">Ocin01_11984</name>
</gene>
<sequence>MCPYSLPSIGFIAVAVAMVLVFAFTSFGAKTEDVQATLKATAAEGKYVDLESNQGRLRGYIRNSRQGREYIAFYKVPYAKSPIGELRFMEPQPVESWEGLRDEKEVAPQCIQKEKVQSGVEAVGKEDCLYFNLYTPSVDKQSQYPTMVYFHGGSGANLCRNYFLIPHPNPSATVIEVGKLLNCSTSSSTEILECLRSKPAADIAVVGPLNTSLSFSMDSTSSSVFLPDTPFNLLTNKKANKVPYIMGITSEEEIGTALDILHDPELVKKLNENWSDHASDVLGENHLTKDELNSIKTFYFGDKLIGNNTVRNLTNMLSDWKLVHCTYLSATMHGEQSDTYLYYFSKPGAKSYAEKHDPNFNATARGYVAHGDVSPFHFLFDEFPEIPFGDPNYYPFSEYFVRLWSQFATSGNPSGVDGLEWGPTTSRENAFWFELNDNPGRTHVLDERMRFWDQFSNTKLNYE</sequence>
<evidence type="ECO:0000259" key="3">
    <source>
        <dbReference type="Pfam" id="PF00135"/>
    </source>
</evidence>
<keyword evidence="2" id="KW-0812">Transmembrane</keyword>
<dbReference type="OrthoDB" id="19653at2759"/>
<keyword evidence="1" id="KW-0325">Glycoprotein</keyword>
<keyword evidence="4" id="KW-0378">Hydrolase</keyword>
<protein>
    <submittedName>
        <fullName evidence="4">Fatty acyl-CoA hydrolase, medium chain</fullName>
    </submittedName>
</protein>
<organism evidence="4 5">
    <name type="scientific">Orchesella cincta</name>
    <name type="common">Springtail</name>
    <name type="synonym">Podura cincta</name>
    <dbReference type="NCBI Taxonomy" id="48709"/>
    <lineage>
        <taxon>Eukaryota</taxon>
        <taxon>Metazoa</taxon>
        <taxon>Ecdysozoa</taxon>
        <taxon>Arthropoda</taxon>
        <taxon>Hexapoda</taxon>
        <taxon>Collembola</taxon>
        <taxon>Entomobryomorpha</taxon>
        <taxon>Entomobryoidea</taxon>
        <taxon>Orchesellidae</taxon>
        <taxon>Orchesellinae</taxon>
        <taxon>Orchesella</taxon>
    </lineage>
</organism>
<evidence type="ECO:0000313" key="5">
    <source>
        <dbReference type="Proteomes" id="UP000094527"/>
    </source>
</evidence>
<dbReference type="SUPFAM" id="SSF53474">
    <property type="entry name" value="alpha/beta-Hydrolases"/>
    <property type="match status" value="1"/>
</dbReference>
<keyword evidence="2" id="KW-1133">Transmembrane helix</keyword>
<dbReference type="PANTHER" id="PTHR11559">
    <property type="entry name" value="CARBOXYLESTERASE"/>
    <property type="match status" value="1"/>
</dbReference>
<evidence type="ECO:0000256" key="1">
    <source>
        <dbReference type="ARBA" id="ARBA00023180"/>
    </source>
</evidence>
<evidence type="ECO:0000313" key="4">
    <source>
        <dbReference type="EMBL" id="ODM94703.1"/>
    </source>
</evidence>
<dbReference type="AlphaFoldDB" id="A0A1D2MNX0"/>
<dbReference type="InterPro" id="IPR029058">
    <property type="entry name" value="AB_hydrolase_fold"/>
</dbReference>
<dbReference type="STRING" id="48709.A0A1D2MNX0"/>
<feature type="transmembrane region" description="Helical" evidence="2">
    <location>
        <begin position="6"/>
        <end position="29"/>
    </location>
</feature>
<keyword evidence="5" id="KW-1185">Reference proteome</keyword>
<proteinExistence type="predicted"/>
<accession>A0A1D2MNX0</accession>
<dbReference type="Proteomes" id="UP000094527">
    <property type="component" value="Unassembled WGS sequence"/>
</dbReference>
<comment type="caution">
    <text evidence="4">The sequence shown here is derived from an EMBL/GenBank/DDBJ whole genome shotgun (WGS) entry which is preliminary data.</text>
</comment>
<evidence type="ECO:0000256" key="2">
    <source>
        <dbReference type="SAM" id="Phobius"/>
    </source>
</evidence>
<dbReference type="InterPro" id="IPR050309">
    <property type="entry name" value="Type-B_Carboxylest/Lipase"/>
</dbReference>
<dbReference type="Gene3D" id="3.40.50.1820">
    <property type="entry name" value="alpha/beta hydrolase"/>
    <property type="match status" value="2"/>
</dbReference>
<feature type="domain" description="Carboxylesterase type B" evidence="3">
    <location>
        <begin position="52"/>
        <end position="154"/>
    </location>
</feature>
<keyword evidence="2" id="KW-0472">Membrane</keyword>
<dbReference type="InterPro" id="IPR002018">
    <property type="entry name" value="CarbesteraseB"/>
</dbReference>
<feature type="domain" description="Carboxylesterase type B" evidence="3">
    <location>
        <begin position="168"/>
        <end position="452"/>
    </location>
</feature>